<keyword evidence="11" id="KW-1185">Reference proteome</keyword>
<dbReference type="GO" id="GO:0010468">
    <property type="term" value="P:regulation of gene expression"/>
    <property type="evidence" value="ECO:0007669"/>
    <property type="project" value="TreeGrafter"/>
</dbReference>
<dbReference type="PANTHER" id="PTHR16515:SF66">
    <property type="entry name" value="C2H2-TYPE DOMAIN-CONTAINING PROTEIN"/>
    <property type="match status" value="1"/>
</dbReference>
<keyword evidence="2" id="KW-0479">Metal-binding</keyword>
<feature type="domain" description="C2H2-type" evidence="9">
    <location>
        <begin position="516"/>
        <end position="543"/>
    </location>
</feature>
<proteinExistence type="predicted"/>
<dbReference type="PROSITE" id="PS00028">
    <property type="entry name" value="ZINC_FINGER_C2H2_1"/>
    <property type="match status" value="2"/>
</dbReference>
<feature type="domain" description="C2H2-type" evidence="9">
    <location>
        <begin position="544"/>
        <end position="571"/>
    </location>
</feature>
<dbReference type="STRING" id="86259.A0A4Z1P522"/>
<evidence type="ECO:0000259" key="9">
    <source>
        <dbReference type="PROSITE" id="PS50157"/>
    </source>
</evidence>
<dbReference type="SUPFAM" id="SSF57667">
    <property type="entry name" value="beta-beta-alpha zinc fingers"/>
    <property type="match status" value="3"/>
</dbReference>
<reference evidence="10 11" key="1">
    <citation type="submission" date="2019-04" db="EMBL/GenBank/DDBJ databases">
        <title>High contiguity whole genome sequence and gene annotation resource for two Venturia nashicola isolates.</title>
        <authorList>
            <person name="Prokchorchik M."/>
            <person name="Won K."/>
            <person name="Lee Y."/>
            <person name="Choi E.D."/>
            <person name="Segonzac C."/>
            <person name="Sohn K.H."/>
        </authorList>
    </citation>
    <scope>NUCLEOTIDE SEQUENCE [LARGE SCALE GENOMIC DNA]</scope>
    <source>
        <strain evidence="10 11">PRI2</strain>
    </source>
</reference>
<dbReference type="Gene3D" id="3.30.160.60">
    <property type="entry name" value="Classic Zinc Finger"/>
    <property type="match status" value="4"/>
</dbReference>
<dbReference type="InterPro" id="IPR013087">
    <property type="entry name" value="Znf_C2H2_type"/>
</dbReference>
<dbReference type="Pfam" id="PF00096">
    <property type="entry name" value="zf-C2H2"/>
    <property type="match status" value="2"/>
</dbReference>
<keyword evidence="5" id="KW-0862">Zinc</keyword>
<feature type="region of interest" description="Disordered" evidence="8">
    <location>
        <begin position="399"/>
        <end position="435"/>
    </location>
</feature>
<evidence type="ECO:0000256" key="1">
    <source>
        <dbReference type="ARBA" id="ARBA00004123"/>
    </source>
</evidence>
<evidence type="ECO:0000256" key="4">
    <source>
        <dbReference type="ARBA" id="ARBA00022771"/>
    </source>
</evidence>
<evidence type="ECO:0000313" key="10">
    <source>
        <dbReference type="EMBL" id="TID21654.1"/>
    </source>
</evidence>
<dbReference type="Proteomes" id="UP000298493">
    <property type="component" value="Unassembled WGS sequence"/>
</dbReference>
<dbReference type="OrthoDB" id="3437960at2759"/>
<comment type="caution">
    <text evidence="10">The sequence shown here is derived from an EMBL/GenBank/DDBJ whole genome shotgun (WGS) entry which is preliminary data.</text>
</comment>
<keyword evidence="6" id="KW-0539">Nucleus</keyword>
<accession>A0A4Z1P522</accession>
<dbReference type="AlphaFoldDB" id="A0A4Z1P522"/>
<sequence length="617" mass="68406">MTRHLQPSPPETPPCIDQRKSNEVDSHLDDFLAPAALLELTRGAGREHKAPRGTCTPARPTSPATAQDCSDCRNGAFENDCDFDCDSCLVDCASPCNDEGCGIPQACFAEHCPTECQDRHCDFESCPIPICSSEPAICTTTCYLENCSLPSADTTSLGFDPQLCEQGECHGVSSCDPSIWSDFSQSHHFSSHFPSSMFTNNTSVWDHSIPQFHGHHSHDHHPNSHTNHKRRRLDGGSSQSSLQSHNCYEPSFAWPPALDMNFGFGCGHSSFNFQSQQGSGSSVTLGNGCHQSNQFGQNFTTSDNYGSDLQPSQAHSQISFATDFACHTPNSYLTSPTNFSDPESNTLFSPNGTDPSEPVQHVLSNHEQQLEGLMCKWKHAAGLKEIEFASAMEHSPYCPDVSSKLTRQRSPPPDQSSFVKSEASTSAGKRSNRQSIEVSTTCRWIVSAPHDNSGPQTCNQTFASSKELDDHVQKEHTNRLGAQQFVCGWKDCNTSFKHRGKLNRHISGAHSRYHAYSCSHCDRTFCTKEQLKNHETTHTGEKKYKCTHCDHRSATKTQHNTHERTHTKSKPYACPYCDHRSGDSSNLSKHVKNKHPETRNLPTGQRRRSTVKSDKAR</sequence>
<feature type="region of interest" description="Disordered" evidence="8">
    <location>
        <begin position="43"/>
        <end position="66"/>
    </location>
</feature>
<keyword evidence="3" id="KW-0677">Repeat</keyword>
<evidence type="ECO:0000256" key="7">
    <source>
        <dbReference type="PROSITE-ProRule" id="PRU00042"/>
    </source>
</evidence>
<evidence type="ECO:0000256" key="8">
    <source>
        <dbReference type="SAM" id="MobiDB-lite"/>
    </source>
</evidence>
<dbReference type="PROSITE" id="PS50157">
    <property type="entry name" value="ZINC_FINGER_C2H2_2"/>
    <property type="match status" value="4"/>
</dbReference>
<evidence type="ECO:0000256" key="5">
    <source>
        <dbReference type="ARBA" id="ARBA00022833"/>
    </source>
</evidence>
<dbReference type="InterPro" id="IPR036236">
    <property type="entry name" value="Znf_C2H2_sf"/>
</dbReference>
<organism evidence="10 11">
    <name type="scientific">Venturia nashicola</name>
    <dbReference type="NCBI Taxonomy" id="86259"/>
    <lineage>
        <taxon>Eukaryota</taxon>
        <taxon>Fungi</taxon>
        <taxon>Dikarya</taxon>
        <taxon>Ascomycota</taxon>
        <taxon>Pezizomycotina</taxon>
        <taxon>Dothideomycetes</taxon>
        <taxon>Pleosporomycetidae</taxon>
        <taxon>Venturiales</taxon>
        <taxon>Venturiaceae</taxon>
        <taxon>Venturia</taxon>
    </lineage>
</organism>
<evidence type="ECO:0000313" key="11">
    <source>
        <dbReference type="Proteomes" id="UP000298493"/>
    </source>
</evidence>
<feature type="region of interest" description="Disordered" evidence="8">
    <location>
        <begin position="584"/>
        <end position="617"/>
    </location>
</feature>
<feature type="region of interest" description="Disordered" evidence="8">
    <location>
        <begin position="209"/>
        <end position="242"/>
    </location>
</feature>
<feature type="domain" description="C2H2-type" evidence="9">
    <location>
        <begin position="485"/>
        <end position="515"/>
    </location>
</feature>
<evidence type="ECO:0000256" key="3">
    <source>
        <dbReference type="ARBA" id="ARBA00022737"/>
    </source>
</evidence>
<evidence type="ECO:0000256" key="2">
    <source>
        <dbReference type="ARBA" id="ARBA00022723"/>
    </source>
</evidence>
<comment type="subcellular location">
    <subcellularLocation>
        <location evidence="1">Nucleus</location>
    </subcellularLocation>
</comment>
<protein>
    <recommendedName>
        <fullName evidence="9">C2H2-type domain-containing protein</fullName>
    </recommendedName>
</protein>
<gene>
    <name evidence="10" type="ORF">E6O75_ATG05049</name>
</gene>
<evidence type="ECO:0000256" key="6">
    <source>
        <dbReference type="ARBA" id="ARBA00023242"/>
    </source>
</evidence>
<dbReference type="SMART" id="SM00355">
    <property type="entry name" value="ZnF_C2H2"/>
    <property type="match status" value="5"/>
</dbReference>
<dbReference type="GO" id="GO:0005634">
    <property type="term" value="C:nucleus"/>
    <property type="evidence" value="ECO:0007669"/>
    <property type="project" value="UniProtKB-SubCell"/>
</dbReference>
<dbReference type="PANTHER" id="PTHR16515">
    <property type="entry name" value="PR DOMAIN ZINC FINGER PROTEIN"/>
    <property type="match status" value="1"/>
</dbReference>
<feature type="domain" description="C2H2-type" evidence="9">
    <location>
        <begin position="572"/>
        <end position="600"/>
    </location>
</feature>
<name>A0A4Z1P522_9PEZI</name>
<dbReference type="EMBL" id="SNSC02000009">
    <property type="protein sequence ID" value="TID21654.1"/>
    <property type="molecule type" value="Genomic_DNA"/>
</dbReference>
<dbReference type="GO" id="GO:0008270">
    <property type="term" value="F:zinc ion binding"/>
    <property type="evidence" value="ECO:0007669"/>
    <property type="project" value="UniProtKB-KW"/>
</dbReference>
<feature type="region of interest" description="Disordered" evidence="8">
    <location>
        <begin position="335"/>
        <end position="358"/>
    </location>
</feature>
<dbReference type="InterPro" id="IPR050331">
    <property type="entry name" value="Zinc_finger"/>
</dbReference>
<feature type="compositionally biased region" description="Polar residues" evidence="8">
    <location>
        <begin position="403"/>
        <end position="435"/>
    </location>
</feature>
<feature type="compositionally biased region" description="Polar residues" evidence="8">
    <location>
        <begin position="335"/>
        <end position="354"/>
    </location>
</feature>
<keyword evidence="4 7" id="KW-0863">Zinc-finger</keyword>